<feature type="compositionally biased region" description="Low complexity" evidence="1">
    <location>
        <begin position="79"/>
        <end position="97"/>
    </location>
</feature>
<dbReference type="InterPro" id="IPR050742">
    <property type="entry name" value="Helicase_Restrict-Modif_Enz"/>
</dbReference>
<feature type="region of interest" description="Disordered" evidence="1">
    <location>
        <begin position="76"/>
        <end position="97"/>
    </location>
</feature>
<reference evidence="3 4" key="1">
    <citation type="submission" date="2016-06" db="EMBL/GenBank/DDBJ databases">
        <title>Genome sequence of halotolerant plant growth promoting strain of Halomonas elongata HEK1 isolated from salterns of Rann of Kutch, Gujarat, India.</title>
        <authorList>
            <person name="Gaba S."/>
            <person name="Singh R.N."/>
            <person name="Abrol S."/>
            <person name="Kaushik R."/>
            <person name="Saxena A.K."/>
        </authorList>
    </citation>
    <scope>NUCLEOTIDE SEQUENCE [LARGE SCALE GENOMIC DNA]</scope>
    <source>
        <strain evidence="3 4">HEK1</strain>
    </source>
</reference>
<dbReference type="SUPFAM" id="SSF52540">
    <property type="entry name" value="P-loop containing nucleoside triphosphate hydrolases"/>
    <property type="match status" value="1"/>
</dbReference>
<accession>A0A1B8P5T0</accession>
<organism evidence="3 4">
    <name type="scientific">Halomonas elongata</name>
    <dbReference type="NCBI Taxonomy" id="2746"/>
    <lineage>
        <taxon>Bacteria</taxon>
        <taxon>Pseudomonadati</taxon>
        <taxon>Pseudomonadota</taxon>
        <taxon>Gammaproteobacteria</taxon>
        <taxon>Oceanospirillales</taxon>
        <taxon>Halomonadaceae</taxon>
        <taxon>Halomonas</taxon>
    </lineage>
</organism>
<dbReference type="InterPro" id="IPR006935">
    <property type="entry name" value="Helicase/UvrB_N"/>
</dbReference>
<name>A0A1B8P5T0_HALEL</name>
<dbReference type="PATRIC" id="fig|2746.7.peg.2039"/>
<evidence type="ECO:0000313" key="4">
    <source>
        <dbReference type="Proteomes" id="UP000092504"/>
    </source>
</evidence>
<dbReference type="Pfam" id="PF04851">
    <property type="entry name" value="ResIII"/>
    <property type="match status" value="1"/>
</dbReference>
<gene>
    <name evidence="3" type="ORF">A8U91_01992</name>
</gene>
<dbReference type="Proteomes" id="UP000092504">
    <property type="component" value="Unassembled WGS sequence"/>
</dbReference>
<dbReference type="GO" id="GO:0005829">
    <property type="term" value="C:cytosol"/>
    <property type="evidence" value="ECO:0007669"/>
    <property type="project" value="TreeGrafter"/>
</dbReference>
<dbReference type="PANTHER" id="PTHR47396">
    <property type="entry name" value="TYPE I RESTRICTION ENZYME ECOKI R PROTEIN"/>
    <property type="match status" value="1"/>
</dbReference>
<dbReference type="GO" id="GO:0016787">
    <property type="term" value="F:hydrolase activity"/>
    <property type="evidence" value="ECO:0007669"/>
    <property type="project" value="InterPro"/>
</dbReference>
<sequence length="97" mass="10554">MVVLPTGSGKSLVIAELARLARGRVLVLAHVRELVEQNHAKYEAYGLEADIFSAGLGSKRRRGRWSSVRCSRWRATSTPSASGSMKGAKKAAPSRCW</sequence>
<dbReference type="Gene3D" id="3.40.50.300">
    <property type="entry name" value="P-loop containing nucleotide triphosphate hydrolases"/>
    <property type="match status" value="1"/>
</dbReference>
<dbReference type="PANTHER" id="PTHR47396:SF1">
    <property type="entry name" value="ATP-DEPENDENT HELICASE IRC3-RELATED"/>
    <property type="match status" value="1"/>
</dbReference>
<dbReference type="AlphaFoldDB" id="A0A1B8P5T0"/>
<feature type="domain" description="Helicase/UvrB N-terminal" evidence="2">
    <location>
        <begin position="1"/>
        <end position="54"/>
    </location>
</feature>
<proteinExistence type="predicted"/>
<evidence type="ECO:0000259" key="2">
    <source>
        <dbReference type="Pfam" id="PF04851"/>
    </source>
</evidence>
<dbReference type="GO" id="GO:0005524">
    <property type="term" value="F:ATP binding"/>
    <property type="evidence" value="ECO:0007669"/>
    <property type="project" value="InterPro"/>
</dbReference>
<comment type="caution">
    <text evidence="3">The sequence shown here is derived from an EMBL/GenBank/DDBJ whole genome shotgun (WGS) entry which is preliminary data.</text>
</comment>
<dbReference type="EMBL" id="MAJD01000001">
    <property type="protein sequence ID" value="OBX37617.1"/>
    <property type="molecule type" value="Genomic_DNA"/>
</dbReference>
<evidence type="ECO:0000313" key="3">
    <source>
        <dbReference type="EMBL" id="OBX37617.1"/>
    </source>
</evidence>
<dbReference type="GO" id="GO:0003677">
    <property type="term" value="F:DNA binding"/>
    <property type="evidence" value="ECO:0007669"/>
    <property type="project" value="InterPro"/>
</dbReference>
<evidence type="ECO:0000256" key="1">
    <source>
        <dbReference type="SAM" id="MobiDB-lite"/>
    </source>
</evidence>
<protein>
    <submittedName>
        <fullName evidence="3">Type III restriction enzyme, res subunit</fullName>
    </submittedName>
</protein>
<dbReference type="InterPro" id="IPR027417">
    <property type="entry name" value="P-loop_NTPase"/>
</dbReference>